<evidence type="ECO:0000256" key="1">
    <source>
        <dbReference type="SAM" id="MobiDB-lite"/>
    </source>
</evidence>
<dbReference type="PANTHER" id="PTHR43991:SF9">
    <property type="entry name" value="DUF2415 DOMAIN-CONTAINING PROTEIN"/>
    <property type="match status" value="1"/>
</dbReference>
<feature type="compositionally biased region" description="Low complexity" evidence="1">
    <location>
        <begin position="665"/>
        <end position="676"/>
    </location>
</feature>
<dbReference type="OrthoDB" id="418169at2759"/>
<organism evidence="3 4">
    <name type="scientific">Pseudocercospora musae</name>
    <dbReference type="NCBI Taxonomy" id="113226"/>
    <lineage>
        <taxon>Eukaryota</taxon>
        <taxon>Fungi</taxon>
        <taxon>Dikarya</taxon>
        <taxon>Ascomycota</taxon>
        <taxon>Pezizomycotina</taxon>
        <taxon>Dothideomycetes</taxon>
        <taxon>Dothideomycetidae</taxon>
        <taxon>Mycosphaerellales</taxon>
        <taxon>Mycosphaerellaceae</taxon>
        <taxon>Pseudocercospora</taxon>
    </lineage>
</organism>
<evidence type="ECO:0000259" key="2">
    <source>
        <dbReference type="Pfam" id="PF10313"/>
    </source>
</evidence>
<feature type="region of interest" description="Disordered" evidence="1">
    <location>
        <begin position="547"/>
        <end position="591"/>
    </location>
</feature>
<dbReference type="InterPro" id="IPR036322">
    <property type="entry name" value="WD40_repeat_dom_sf"/>
</dbReference>
<dbReference type="STRING" id="113226.A0A139HSX6"/>
<sequence>MATTVLAVVEECLDDHDADPDPGIFSHHSATATATATATCYCRPSPAAPGRCSRLQRRRAQAWRLINIFRRTSPAGPLSYLYKHPESSADRVCAYRYPETHDLARSEKAFYPVQIPVSHWQLRHYISTPEQDHLYYASGNEIYCLNTATKKRKHVATLPFEARCTASGYGYVCVGGEDEGHFAAIKLDGSGSGPRTRTLHIDSALPLGSFGPGVRRRAPTVKVERIGEEIVNSISIHRIQDEDAHLDDIVAVLTNNDRTVRIYSLPQGHETKCVDLPFAINHATISPDGQLLVAVGDYNQAYFYRREIFDTPPQIPKPHNRLTSSSVRWERLCKVTLHAQPETTVGYFTTAWSPSGSLVAVGSEGGYITVMDTDILNDSACDSENRDEAIVAVVPGSRADFPSPHPGAIRSMMFSPDPWDLLVWAEDQGRICIGDMRTGLKSRQIIPLETKEETLNKITFDDLPLEDSDPALSYPPSVIPHLDDLEADLIRRYRMSPDNASAVNFATEYIEARRAHRAARQELANRTQADPGGLTAREQQILDTLRTSRQREEARAGGQIPRSVNYTTPDIFTSGPRAPSSTLPAAQSDSARPISEILSSVQDSFPELSRTHAASPGSRNASLDALPSLHALQEGVWESAARSGLSRLTESPSRLPRRRQSVILSPPSSNGGASAPPSAPRRDQPSTREEEAGDVNPWSIVEEQMSATARGPLFEGAARAQAAPPVPAPAERERDRRERIADSLQQGLEEGRRIATAQARVRERWSRSRLGGANGVTMADARRLAAFPEGYDALLRRTQMRGYSGREVGVRTAGLAMSPDGRTLWAACEEGIFEIDVRIKGRMFLPSCELR</sequence>
<feature type="compositionally biased region" description="Basic and acidic residues" evidence="1">
    <location>
        <begin position="680"/>
        <end position="690"/>
    </location>
</feature>
<feature type="region of interest" description="Disordered" evidence="1">
    <location>
        <begin position="716"/>
        <end position="736"/>
    </location>
</feature>
<gene>
    <name evidence="3" type="ORF">AC579_10103</name>
</gene>
<dbReference type="InterPro" id="IPR019417">
    <property type="entry name" value="DUF2415"/>
</dbReference>
<keyword evidence="4" id="KW-1185">Reference proteome</keyword>
<dbReference type="Proteomes" id="UP000073492">
    <property type="component" value="Unassembled WGS sequence"/>
</dbReference>
<dbReference type="PANTHER" id="PTHR43991">
    <property type="entry name" value="WD REPEAT PROTEIN (AFU_ORTHOLOGUE AFUA_8G05640)-RELATED"/>
    <property type="match status" value="1"/>
</dbReference>
<comment type="caution">
    <text evidence="3">The sequence shown here is derived from an EMBL/GenBank/DDBJ whole genome shotgun (WGS) entry which is preliminary data.</text>
</comment>
<reference evidence="3 4" key="1">
    <citation type="submission" date="2015-07" db="EMBL/GenBank/DDBJ databases">
        <title>Comparative genomics of the Sigatoka disease complex on banana suggests a link between parallel evolutionary changes in Pseudocercospora fijiensis and Pseudocercospora eumusae and increased virulence on the banana host.</title>
        <authorList>
            <person name="Chang T.-C."/>
            <person name="Salvucci A."/>
            <person name="Crous P.W."/>
            <person name="Stergiopoulos I."/>
        </authorList>
    </citation>
    <scope>NUCLEOTIDE SEQUENCE [LARGE SCALE GENOMIC DNA]</scope>
    <source>
        <strain evidence="3 4">CBS 116634</strain>
    </source>
</reference>
<accession>A0A139HSX6</accession>
<evidence type="ECO:0000313" key="4">
    <source>
        <dbReference type="Proteomes" id="UP000073492"/>
    </source>
</evidence>
<dbReference type="AlphaFoldDB" id="A0A139HSX6"/>
<name>A0A139HSX6_9PEZI</name>
<evidence type="ECO:0000313" key="3">
    <source>
        <dbReference type="EMBL" id="KXT05594.1"/>
    </source>
</evidence>
<protein>
    <recommendedName>
        <fullName evidence="2">DUF2415 domain-containing protein</fullName>
    </recommendedName>
</protein>
<dbReference type="EMBL" id="LFZO01000569">
    <property type="protein sequence ID" value="KXT05594.1"/>
    <property type="molecule type" value="Genomic_DNA"/>
</dbReference>
<feature type="domain" description="DUF2415" evidence="2">
    <location>
        <begin position="407"/>
        <end position="447"/>
    </location>
</feature>
<dbReference type="Pfam" id="PF10313">
    <property type="entry name" value="DUF2415"/>
    <property type="match status" value="1"/>
</dbReference>
<dbReference type="InterPro" id="IPR015943">
    <property type="entry name" value="WD40/YVTN_repeat-like_dom_sf"/>
</dbReference>
<dbReference type="Gene3D" id="2.130.10.10">
    <property type="entry name" value="YVTN repeat-like/Quinoprotein amine dehydrogenase"/>
    <property type="match status" value="1"/>
</dbReference>
<dbReference type="SUPFAM" id="SSF50978">
    <property type="entry name" value="WD40 repeat-like"/>
    <property type="match status" value="1"/>
</dbReference>
<feature type="region of interest" description="Disordered" evidence="1">
    <location>
        <begin position="644"/>
        <end position="697"/>
    </location>
</feature>
<feature type="compositionally biased region" description="Polar residues" evidence="1">
    <location>
        <begin position="579"/>
        <end position="590"/>
    </location>
</feature>
<feature type="compositionally biased region" description="Polar residues" evidence="1">
    <location>
        <begin position="562"/>
        <end position="571"/>
    </location>
</feature>
<proteinExistence type="predicted"/>